<dbReference type="EMBL" id="CP030239">
    <property type="protein sequence ID" value="AWX92610.1"/>
    <property type="molecule type" value="Genomic_DNA"/>
</dbReference>
<evidence type="ECO:0000313" key="2">
    <source>
        <dbReference type="Proteomes" id="UP000249922"/>
    </source>
</evidence>
<accession>A0ABN5M5A2</accession>
<dbReference type="Proteomes" id="UP000249922">
    <property type="component" value="Chromosome"/>
</dbReference>
<organism evidence="1 2">
    <name type="scientific">Paracoccus mutanolyticus</name>
    <dbReference type="NCBI Taxonomy" id="1499308"/>
    <lineage>
        <taxon>Bacteria</taxon>
        <taxon>Pseudomonadati</taxon>
        <taxon>Pseudomonadota</taxon>
        <taxon>Alphaproteobacteria</taxon>
        <taxon>Rhodobacterales</taxon>
        <taxon>Paracoccaceae</taxon>
        <taxon>Paracoccus</taxon>
    </lineage>
</organism>
<proteinExistence type="predicted"/>
<name>A0ABN5M5A2_9RHOB</name>
<reference evidence="1 2" key="1">
    <citation type="submission" date="2018-06" db="EMBL/GenBank/DDBJ databases">
        <title>Complete genome sequence of Paracoccus mutanolyticus strain RSP-02 isolated from cellulosic waste.</title>
        <authorList>
            <person name="Amrutha R.N."/>
            <person name="Shrivastav A."/>
            <person name="Buddana S.K."/>
            <person name="Deshpande U."/>
            <person name="Prakasham R.S."/>
        </authorList>
    </citation>
    <scope>NUCLEOTIDE SEQUENCE [LARGE SCALE GENOMIC DNA]</scope>
    <source>
        <strain evidence="1 2">RSP-02</strain>
    </source>
</reference>
<keyword evidence="2" id="KW-1185">Reference proteome</keyword>
<gene>
    <name evidence="1" type="ORF">DPM13_03640</name>
</gene>
<evidence type="ECO:0000313" key="1">
    <source>
        <dbReference type="EMBL" id="AWX92610.1"/>
    </source>
</evidence>
<protein>
    <submittedName>
        <fullName evidence="1">Uncharacterized protein</fullName>
    </submittedName>
</protein>
<sequence>MQSGMSECDVAIIGGGIVESWRWRAPPHEPRQIVVICGRRDKGQDGPGRGTRGPAACLARCWTRSTVC</sequence>